<sequence>MAKKTAKKKRFQFQLGWPGLIFSFGLLICLLVWMFVLGFYFGQKVVSTKVHSLGAPVSEKALSHKKIEPPPVFEEVKPPPLVKEPSPESPKPVPRMPEKTEPEKAITATPAIPKPATKESSAKTKVSPKKQETVKPPKQKPKTFYAVQVASLRSRADAEKFASYLRDKGYNVTIKKVTLPQKGTWYRVYVGRFASLQEAKVFGEKIKAKEKLKSYYIQKISNS</sequence>
<dbReference type="Proteomes" id="UP000076964">
    <property type="component" value="Unassembled WGS sequence"/>
</dbReference>
<evidence type="ECO:0000259" key="3">
    <source>
        <dbReference type="PROSITE" id="PS51724"/>
    </source>
</evidence>
<feature type="compositionally biased region" description="Pro residues" evidence="1">
    <location>
        <begin position="78"/>
        <end position="95"/>
    </location>
</feature>
<evidence type="ECO:0000256" key="1">
    <source>
        <dbReference type="SAM" id="MobiDB-lite"/>
    </source>
</evidence>
<proteinExistence type="predicted"/>
<dbReference type="SUPFAM" id="SSF110997">
    <property type="entry name" value="Sporulation related repeat"/>
    <property type="match status" value="1"/>
</dbReference>
<gene>
    <name evidence="4" type="ORF">TH606_00280</name>
</gene>
<dbReference type="InterPro" id="IPR036680">
    <property type="entry name" value="SPOR-like_sf"/>
</dbReference>
<name>A0A177EAH3_9BACT</name>
<dbReference type="InterPro" id="IPR007730">
    <property type="entry name" value="SPOR-like_dom"/>
</dbReference>
<dbReference type="GO" id="GO:0032153">
    <property type="term" value="C:cell division site"/>
    <property type="evidence" value="ECO:0007669"/>
    <property type="project" value="TreeGrafter"/>
</dbReference>
<dbReference type="EMBL" id="LSFI01000001">
    <property type="protein sequence ID" value="OAG28736.1"/>
    <property type="molecule type" value="Genomic_DNA"/>
</dbReference>
<dbReference type="AlphaFoldDB" id="A0A177EAH3"/>
<evidence type="ECO:0000313" key="4">
    <source>
        <dbReference type="EMBL" id="OAG28736.1"/>
    </source>
</evidence>
<dbReference type="Gene3D" id="3.30.70.1070">
    <property type="entry name" value="Sporulation related repeat"/>
    <property type="match status" value="1"/>
</dbReference>
<dbReference type="PANTHER" id="PTHR38687">
    <property type="entry name" value="CELL DIVISION PROTEIN DEDD-RELATED"/>
    <property type="match status" value="1"/>
</dbReference>
<dbReference type="RefSeq" id="WP_068540414.1">
    <property type="nucleotide sequence ID" value="NZ_LSFI01000001.1"/>
</dbReference>
<dbReference type="PANTHER" id="PTHR38687:SF1">
    <property type="entry name" value="CELL DIVISION PROTEIN DEDD"/>
    <property type="match status" value="1"/>
</dbReference>
<keyword evidence="2" id="KW-1133">Transmembrane helix</keyword>
<accession>A0A177EAH3</accession>
<dbReference type="PROSITE" id="PS51724">
    <property type="entry name" value="SPOR"/>
    <property type="match status" value="1"/>
</dbReference>
<dbReference type="GO" id="GO:0042834">
    <property type="term" value="F:peptidoglycan binding"/>
    <property type="evidence" value="ECO:0007669"/>
    <property type="project" value="InterPro"/>
</dbReference>
<dbReference type="GO" id="GO:0030428">
    <property type="term" value="C:cell septum"/>
    <property type="evidence" value="ECO:0007669"/>
    <property type="project" value="TreeGrafter"/>
</dbReference>
<dbReference type="STRING" id="1795632.TH606_00280"/>
<reference evidence="4 5" key="1">
    <citation type="submission" date="2016-02" db="EMBL/GenBank/DDBJ databases">
        <title>Draft genome sequence of Thermodesulfatator sp. S606.</title>
        <authorList>
            <person name="Lai Q."/>
            <person name="Cao J."/>
            <person name="Dupont S."/>
            <person name="Shao Z."/>
            <person name="Jebbar M."/>
            <person name="Alain K."/>
        </authorList>
    </citation>
    <scope>NUCLEOTIDE SEQUENCE [LARGE SCALE GENOMIC DNA]</scope>
    <source>
        <strain evidence="4 5">S606</strain>
    </source>
</reference>
<feature type="domain" description="SPOR" evidence="3">
    <location>
        <begin position="139"/>
        <end position="219"/>
    </location>
</feature>
<dbReference type="InterPro" id="IPR052521">
    <property type="entry name" value="Cell_div_SPOR-domain"/>
</dbReference>
<keyword evidence="5" id="KW-1185">Reference proteome</keyword>
<feature type="region of interest" description="Disordered" evidence="1">
    <location>
        <begin position="69"/>
        <end position="140"/>
    </location>
</feature>
<comment type="caution">
    <text evidence="4">The sequence shown here is derived from an EMBL/GenBank/DDBJ whole genome shotgun (WGS) entry which is preliminary data.</text>
</comment>
<feature type="compositionally biased region" description="Low complexity" evidence="1">
    <location>
        <begin position="105"/>
        <end position="115"/>
    </location>
</feature>
<dbReference type="OrthoDB" id="5422687at2"/>
<dbReference type="Pfam" id="PF05036">
    <property type="entry name" value="SPOR"/>
    <property type="match status" value="1"/>
</dbReference>
<feature type="transmembrane region" description="Helical" evidence="2">
    <location>
        <begin position="20"/>
        <end position="41"/>
    </location>
</feature>
<keyword evidence="2" id="KW-0812">Transmembrane</keyword>
<evidence type="ECO:0000256" key="2">
    <source>
        <dbReference type="SAM" id="Phobius"/>
    </source>
</evidence>
<dbReference type="GO" id="GO:0032506">
    <property type="term" value="P:cytokinetic process"/>
    <property type="evidence" value="ECO:0007669"/>
    <property type="project" value="TreeGrafter"/>
</dbReference>
<protein>
    <recommendedName>
        <fullName evidence="3">SPOR domain-containing protein</fullName>
    </recommendedName>
</protein>
<keyword evidence="2" id="KW-0472">Membrane</keyword>
<organism evidence="4 5">
    <name type="scientific">Thermodesulfatator autotrophicus</name>
    <dbReference type="NCBI Taxonomy" id="1795632"/>
    <lineage>
        <taxon>Bacteria</taxon>
        <taxon>Pseudomonadati</taxon>
        <taxon>Thermodesulfobacteriota</taxon>
        <taxon>Thermodesulfobacteria</taxon>
        <taxon>Thermodesulfobacteriales</taxon>
        <taxon>Thermodesulfatatoraceae</taxon>
        <taxon>Thermodesulfatator</taxon>
    </lineage>
</organism>
<evidence type="ECO:0000313" key="5">
    <source>
        <dbReference type="Proteomes" id="UP000076964"/>
    </source>
</evidence>